<keyword evidence="3" id="KW-1185">Reference proteome</keyword>
<accession>A0A1R3KBX6</accession>
<gene>
    <name evidence="2" type="ORF">COLO4_09466</name>
</gene>
<comment type="caution">
    <text evidence="2">The sequence shown here is derived from an EMBL/GenBank/DDBJ whole genome shotgun (WGS) entry which is preliminary data.</text>
</comment>
<feature type="chain" id="PRO_5012932716" description="Rapid ALkalinization Factor" evidence="1">
    <location>
        <begin position="25"/>
        <end position="67"/>
    </location>
</feature>
<dbReference type="AlphaFoldDB" id="A0A1R3KBX6"/>
<dbReference type="Proteomes" id="UP000187203">
    <property type="component" value="Unassembled WGS sequence"/>
</dbReference>
<protein>
    <recommendedName>
        <fullName evidence="4">Rapid ALkalinization Factor</fullName>
    </recommendedName>
</protein>
<proteinExistence type="predicted"/>
<evidence type="ECO:0000313" key="3">
    <source>
        <dbReference type="Proteomes" id="UP000187203"/>
    </source>
</evidence>
<evidence type="ECO:0000313" key="2">
    <source>
        <dbReference type="EMBL" id="OMP04582.1"/>
    </source>
</evidence>
<evidence type="ECO:0000256" key="1">
    <source>
        <dbReference type="SAM" id="SignalP"/>
    </source>
</evidence>
<organism evidence="2 3">
    <name type="scientific">Corchorus olitorius</name>
    <dbReference type="NCBI Taxonomy" id="93759"/>
    <lineage>
        <taxon>Eukaryota</taxon>
        <taxon>Viridiplantae</taxon>
        <taxon>Streptophyta</taxon>
        <taxon>Embryophyta</taxon>
        <taxon>Tracheophyta</taxon>
        <taxon>Spermatophyta</taxon>
        <taxon>Magnoliopsida</taxon>
        <taxon>eudicotyledons</taxon>
        <taxon>Gunneridae</taxon>
        <taxon>Pentapetalae</taxon>
        <taxon>rosids</taxon>
        <taxon>malvids</taxon>
        <taxon>Malvales</taxon>
        <taxon>Malvaceae</taxon>
        <taxon>Grewioideae</taxon>
        <taxon>Apeibeae</taxon>
        <taxon>Corchorus</taxon>
    </lineage>
</organism>
<name>A0A1R3KBX6_9ROSI</name>
<evidence type="ECO:0008006" key="4">
    <source>
        <dbReference type="Google" id="ProtNLM"/>
    </source>
</evidence>
<reference evidence="3" key="1">
    <citation type="submission" date="2013-09" db="EMBL/GenBank/DDBJ databases">
        <title>Corchorus olitorius genome sequencing.</title>
        <authorList>
            <person name="Alam M."/>
            <person name="Haque M.S."/>
            <person name="Islam M.S."/>
            <person name="Emdad E.M."/>
            <person name="Islam M.M."/>
            <person name="Ahmed B."/>
            <person name="Halim A."/>
            <person name="Hossen Q.M.M."/>
            <person name="Hossain M.Z."/>
            <person name="Ahmed R."/>
            <person name="Khan M.M."/>
            <person name="Islam R."/>
            <person name="Rashid M.M."/>
            <person name="Khan S.A."/>
            <person name="Rahman M.S."/>
            <person name="Alam M."/>
            <person name="Yahiya A.S."/>
            <person name="Khan M.S."/>
            <person name="Azam M.S."/>
            <person name="Haque T."/>
            <person name="Lashkar M.Z.H."/>
            <person name="Akhand A.I."/>
            <person name="Morshed G."/>
            <person name="Roy S."/>
            <person name="Uddin K.S."/>
            <person name="Rabeya T."/>
            <person name="Hossain A.S."/>
            <person name="Chowdhury A."/>
            <person name="Snigdha A.R."/>
            <person name="Mortoza M.S."/>
            <person name="Matin S.A."/>
            <person name="Hoque S.M.E."/>
            <person name="Islam M.K."/>
            <person name="Roy D.K."/>
            <person name="Haider R."/>
            <person name="Moosa M.M."/>
            <person name="Elias S.M."/>
            <person name="Hasan A.M."/>
            <person name="Jahan S."/>
            <person name="Shafiuddin M."/>
            <person name="Mahmood N."/>
            <person name="Shommy N.S."/>
        </authorList>
    </citation>
    <scope>NUCLEOTIDE SEQUENCE [LARGE SCALE GENOMIC DNA]</scope>
    <source>
        <strain evidence="3">cv. O-4</strain>
    </source>
</reference>
<keyword evidence="1" id="KW-0732">Signal</keyword>
<sequence>MRALLLTICILLASTLFLPTFTMARGLSEAPFKAVIPCNRNPYKPCPYPPKNNCSPYVRNCKPPAQP</sequence>
<dbReference type="EMBL" id="AWUE01014241">
    <property type="protein sequence ID" value="OMP04582.1"/>
    <property type="molecule type" value="Genomic_DNA"/>
</dbReference>
<dbReference type="OrthoDB" id="1002219at2759"/>
<feature type="signal peptide" evidence="1">
    <location>
        <begin position="1"/>
        <end position="24"/>
    </location>
</feature>